<feature type="coiled-coil region" evidence="1">
    <location>
        <begin position="70"/>
        <end position="114"/>
    </location>
</feature>
<dbReference type="Proteomes" id="UP000054854">
    <property type="component" value="Unassembled WGS sequence"/>
</dbReference>
<accession>A0A378IJL7</accession>
<feature type="domain" description="LegC3 N-terminal Legionellaceae" evidence="4">
    <location>
        <begin position="236"/>
        <end position="407"/>
    </location>
</feature>
<evidence type="ECO:0000313" key="8">
    <source>
        <dbReference type="Proteomes" id="UP000255316"/>
    </source>
</evidence>
<keyword evidence="3" id="KW-0472">Membrane</keyword>
<evidence type="ECO:0000313" key="7">
    <source>
        <dbReference type="Proteomes" id="UP000054854"/>
    </source>
</evidence>
<reference evidence="5 7" key="1">
    <citation type="submission" date="2015-11" db="EMBL/GenBank/DDBJ databases">
        <title>Genomic analysis of 38 Legionella species identifies large and diverse effector repertoires.</title>
        <authorList>
            <person name="Burstein D."/>
            <person name="Amaro F."/>
            <person name="Zusman T."/>
            <person name="Lifshitz Z."/>
            <person name="Cohen O."/>
            <person name="Gilbert J.A."/>
            <person name="Pupko T."/>
            <person name="Shuman H.A."/>
            <person name="Segal G."/>
        </authorList>
    </citation>
    <scope>NUCLEOTIDE SEQUENCE [LARGE SCALE GENOMIC DNA]</scope>
    <source>
        <strain evidence="5 7">CDC#72-OH-14</strain>
    </source>
</reference>
<feature type="region of interest" description="Disordered" evidence="2">
    <location>
        <begin position="140"/>
        <end position="268"/>
    </location>
</feature>
<dbReference type="STRING" id="28085.Lcin_0385"/>
<feature type="transmembrane region" description="Helical" evidence="3">
    <location>
        <begin position="480"/>
        <end position="504"/>
    </location>
</feature>
<protein>
    <submittedName>
        <fullName evidence="6">Substrate of the Dot/Icm secretion system</fullName>
    </submittedName>
</protein>
<feature type="coiled-coil region" evidence="1">
    <location>
        <begin position="429"/>
        <end position="473"/>
    </location>
</feature>
<organism evidence="6 8">
    <name type="scientific">Legionella cincinnatiensis</name>
    <dbReference type="NCBI Taxonomy" id="28085"/>
    <lineage>
        <taxon>Bacteria</taxon>
        <taxon>Pseudomonadati</taxon>
        <taxon>Pseudomonadota</taxon>
        <taxon>Gammaproteobacteria</taxon>
        <taxon>Legionellales</taxon>
        <taxon>Legionellaceae</taxon>
        <taxon>Legionella</taxon>
    </lineage>
</organism>
<dbReference type="RefSeq" id="WP_058463622.1">
    <property type="nucleotide sequence ID" value="NZ_LNXX01000005.1"/>
</dbReference>
<reference evidence="6 8" key="2">
    <citation type="submission" date="2018-06" db="EMBL/GenBank/DDBJ databases">
        <authorList>
            <consortium name="Pathogen Informatics"/>
            <person name="Doyle S."/>
        </authorList>
    </citation>
    <scope>NUCLEOTIDE SEQUENCE [LARGE SCALE GENOMIC DNA]</scope>
    <source>
        <strain evidence="6 8">NCTC12438</strain>
    </source>
</reference>
<dbReference type="EMBL" id="LNXX01000005">
    <property type="protein sequence ID" value="KTC93347.1"/>
    <property type="molecule type" value="Genomic_DNA"/>
</dbReference>
<dbReference type="InterPro" id="IPR041357">
    <property type="entry name" value="LegC3_N_Legionellaceae"/>
</dbReference>
<feature type="coiled-coil region" evidence="1">
    <location>
        <begin position="543"/>
        <end position="609"/>
    </location>
</feature>
<keyword evidence="1" id="KW-0175">Coiled coil</keyword>
<sequence>MSLSTLNINHLLEQITDKYIAHSDYATLRNSCIHLSPVSGVTTEIQKELSRLLDIDKQNAATQLTLDACKKQIQQDLKEKELDHQESQNDLELVAQLENELLSAQVQKRLIGNELNEIEGEILRHESYIKEIARQIALTSHPESTQHTHTHPESTQHTHTHPESTQHTHTHPESTQHTHTHPESTQHTHTHPESTQHTHTHPESTQHTHTHPESTQHTHTHPESTQHTHTHPESTQHTHTHPESTQHTHTHPESTQHHVHESESLEFQKNTLSQKLRQLEETFRNKRILSQQQQRRIEEITNRLNIELPEKQRQRNDRAKARTIRAQAHLYDETIEKQLSAKNYRSLQQSIVDAHEKLQKMEHQLMQKATERSYQTFLTRLRYLLQSLTLNYQEKEALKQIVSTVENYLLTQAEKQKQSSIHQLAYREKETLVQDFHQKENRVAQLKKANPQLHAQNQTLEEENQQLEHTIEERGAYRDYLLKIGLFSLLGSGLAVGGGFLGMYLMPMALISLCFAPAAVISFITVGIFIATLAYTFKNNSDNNELERNKTTMQQNRTAISKQSGEIISLEQEILPALKEKINEAERNLNLLDNKIKNLQQQEESLLYQAKQVVVTHTIKPFFNSGATTQSTINPTAQELEQVQRNTLSC</sequence>
<dbReference type="AlphaFoldDB" id="A0A378IJL7"/>
<gene>
    <name evidence="6" type="primary">pieE_1</name>
    <name evidence="5" type="ORF">Lcin_0385</name>
    <name evidence="6" type="ORF">NCTC12438_01563</name>
</gene>
<keyword evidence="3" id="KW-0812">Transmembrane</keyword>
<evidence type="ECO:0000256" key="2">
    <source>
        <dbReference type="SAM" id="MobiDB-lite"/>
    </source>
</evidence>
<evidence type="ECO:0000256" key="3">
    <source>
        <dbReference type="SAM" id="Phobius"/>
    </source>
</evidence>
<feature type="coiled-coil region" evidence="1">
    <location>
        <begin position="344"/>
        <end position="371"/>
    </location>
</feature>
<keyword evidence="7" id="KW-1185">Reference proteome</keyword>
<dbReference type="EMBL" id="UGNX01000001">
    <property type="protein sequence ID" value="STX34952.1"/>
    <property type="molecule type" value="Genomic_DNA"/>
</dbReference>
<evidence type="ECO:0000256" key="1">
    <source>
        <dbReference type="SAM" id="Coils"/>
    </source>
</evidence>
<keyword evidence="3" id="KW-1133">Transmembrane helix</keyword>
<name>A0A378IJL7_9GAMM</name>
<dbReference type="Pfam" id="PF18654">
    <property type="entry name" value="LegC3_N"/>
    <property type="match status" value="2"/>
</dbReference>
<proteinExistence type="predicted"/>
<dbReference type="Proteomes" id="UP000255316">
    <property type="component" value="Unassembled WGS sequence"/>
</dbReference>
<feature type="domain" description="LegC3 N-terminal Legionellaceae" evidence="4">
    <location>
        <begin position="1"/>
        <end position="167"/>
    </location>
</feature>
<evidence type="ECO:0000313" key="6">
    <source>
        <dbReference type="EMBL" id="STX34952.1"/>
    </source>
</evidence>
<feature type="compositionally biased region" description="Basic and acidic residues" evidence="2">
    <location>
        <begin position="144"/>
        <end position="263"/>
    </location>
</feature>
<evidence type="ECO:0000259" key="4">
    <source>
        <dbReference type="Pfam" id="PF18654"/>
    </source>
</evidence>
<dbReference type="OrthoDB" id="5654034at2"/>
<evidence type="ECO:0000313" key="5">
    <source>
        <dbReference type="EMBL" id="KTC93347.1"/>
    </source>
</evidence>
<feature type="transmembrane region" description="Helical" evidence="3">
    <location>
        <begin position="510"/>
        <end position="535"/>
    </location>
</feature>